<protein>
    <recommendedName>
        <fullName evidence="3">Transposase</fullName>
    </recommendedName>
</protein>
<dbReference type="SUPFAM" id="SSF46689">
    <property type="entry name" value="Homeodomain-like"/>
    <property type="match status" value="1"/>
</dbReference>
<evidence type="ECO:0008006" key="3">
    <source>
        <dbReference type="Google" id="ProtNLM"/>
    </source>
</evidence>
<dbReference type="AlphaFoldDB" id="A0A2G8R460"/>
<dbReference type="EMBL" id="AWWI01000172">
    <property type="protein sequence ID" value="PIL16336.1"/>
    <property type="molecule type" value="Genomic_DNA"/>
</dbReference>
<dbReference type="RefSeq" id="WP_245875839.1">
    <property type="nucleotide sequence ID" value="NZ_AWWI01000172.1"/>
</dbReference>
<dbReference type="Proteomes" id="UP000231259">
    <property type="component" value="Unassembled WGS sequence"/>
</dbReference>
<organism evidence="1 2">
    <name type="scientific">Puniceibacterium antarcticum</name>
    <dbReference type="NCBI Taxonomy" id="1206336"/>
    <lineage>
        <taxon>Bacteria</taxon>
        <taxon>Pseudomonadati</taxon>
        <taxon>Pseudomonadota</taxon>
        <taxon>Alphaproteobacteria</taxon>
        <taxon>Rhodobacterales</taxon>
        <taxon>Paracoccaceae</taxon>
        <taxon>Puniceibacterium</taxon>
    </lineage>
</organism>
<evidence type="ECO:0000313" key="1">
    <source>
        <dbReference type="EMBL" id="PIL16336.1"/>
    </source>
</evidence>
<name>A0A2G8R460_9RHOB</name>
<dbReference type="InterPro" id="IPR009057">
    <property type="entry name" value="Homeodomain-like_sf"/>
</dbReference>
<sequence>MAGKKGQKRRFWSDGEKLLICTQARVPGVSVAQVARRFAMNTNLIHTWLRDPQFAPVVEVTEVAGTEAPTFFPIEITG</sequence>
<accession>A0A2G8R460</accession>
<reference evidence="1 2" key="1">
    <citation type="submission" date="2013-09" db="EMBL/GenBank/DDBJ databases">
        <title>Genome sequencing of Phaeobacter antarcticus sp. nov. SM1211.</title>
        <authorList>
            <person name="Zhang X.-Y."/>
            <person name="Liu C."/>
            <person name="Chen X.-L."/>
            <person name="Xie B.-B."/>
            <person name="Qin Q.-L."/>
            <person name="Rong J.-C."/>
            <person name="Zhang Y.-Z."/>
        </authorList>
    </citation>
    <scope>NUCLEOTIDE SEQUENCE [LARGE SCALE GENOMIC DNA]</scope>
    <source>
        <strain evidence="1 2">SM1211</strain>
    </source>
</reference>
<proteinExistence type="predicted"/>
<comment type="caution">
    <text evidence="1">The sequence shown here is derived from an EMBL/GenBank/DDBJ whole genome shotgun (WGS) entry which is preliminary data.</text>
</comment>
<keyword evidence="2" id="KW-1185">Reference proteome</keyword>
<gene>
    <name evidence="1" type="ORF">P775_25040</name>
</gene>
<evidence type="ECO:0000313" key="2">
    <source>
        <dbReference type="Proteomes" id="UP000231259"/>
    </source>
</evidence>